<dbReference type="RefSeq" id="XP_062766390.1">
    <property type="nucleotide sequence ID" value="XM_062910479.1"/>
</dbReference>
<dbReference type="GeneID" id="87930822"/>
<sequence length="426" mass="45965">MSNLAGQNAVGVRGSGDAFARLFGSRIEMLIPLRPIPHQPGIMKRLQDNGGGDGDDNGKGDGIHAPTPRTPSKSKSAAKRQRTQTDPGCSSPLTLIPTTSALIPNRLKMKPKATSKLTPSAIMGLPTVASQLPIQDCRTILSTVLSDREVRQLISHLVTSGKPCRRKTASYLSARFDELNTPVPDQTVAFDAIVTAVKSAFRPLSLDTISPSDLEAIMTARGVQTNIRYIHAASVWPASLGTRLNALKAILEINQHLIRSSLLRELRHQKVFEKECPALSGAVLHICRGLTGPESVVALGMHFPRYSSVASASHRTGSTPAVMGGSQSIGGSQVLLSQTSRGAEDTLEVEMRAQSEFFRKQDVFPEVVEAYKMLIGSKRTGTAVQAVPIGMVDIEEESEEDEEQEEEERDEEGGGEGEIPDTQETR</sequence>
<keyword evidence="3" id="KW-1185">Reference proteome</keyword>
<comment type="caution">
    <text evidence="2">The sequence shown here is derived from an EMBL/GenBank/DDBJ whole genome shotgun (WGS) entry which is preliminary data.</text>
</comment>
<gene>
    <name evidence="2" type="ORF">QC763_300145</name>
</gene>
<feature type="compositionally biased region" description="Polar residues" evidence="1">
    <location>
        <begin position="84"/>
        <end position="95"/>
    </location>
</feature>
<reference evidence="2 3" key="1">
    <citation type="journal article" date="2023" name="bioRxiv">
        <title>High-quality genome assemblies of four members of thePodospora anserinaspecies complex.</title>
        <authorList>
            <person name="Ament-Velasquez S.L."/>
            <person name="Vogan A.A."/>
            <person name="Wallerman O."/>
            <person name="Hartmann F."/>
            <person name="Gautier V."/>
            <person name="Silar P."/>
            <person name="Giraud T."/>
            <person name="Johannesson H."/>
        </authorList>
    </citation>
    <scope>NUCLEOTIDE SEQUENCE [LARGE SCALE GENOMIC DNA]</scope>
    <source>
        <strain evidence="2 3">CBS 411.78</strain>
    </source>
</reference>
<dbReference type="EMBL" id="JAFFHB010000004">
    <property type="protein sequence ID" value="KAK4666424.1"/>
    <property type="molecule type" value="Genomic_DNA"/>
</dbReference>
<dbReference type="Proteomes" id="UP001326199">
    <property type="component" value="Unassembled WGS sequence"/>
</dbReference>
<feature type="region of interest" description="Disordered" evidence="1">
    <location>
        <begin position="391"/>
        <end position="426"/>
    </location>
</feature>
<feature type="region of interest" description="Disordered" evidence="1">
    <location>
        <begin position="38"/>
        <end position="95"/>
    </location>
</feature>
<evidence type="ECO:0000256" key="1">
    <source>
        <dbReference type="SAM" id="MobiDB-lite"/>
    </source>
</evidence>
<evidence type="ECO:0000313" key="2">
    <source>
        <dbReference type="EMBL" id="KAK4666424.1"/>
    </source>
</evidence>
<protein>
    <submittedName>
        <fullName evidence="2">Uncharacterized protein</fullName>
    </submittedName>
</protein>
<organism evidence="2 3">
    <name type="scientific">Podospora pseudopauciseta</name>
    <dbReference type="NCBI Taxonomy" id="2093780"/>
    <lineage>
        <taxon>Eukaryota</taxon>
        <taxon>Fungi</taxon>
        <taxon>Dikarya</taxon>
        <taxon>Ascomycota</taxon>
        <taxon>Pezizomycotina</taxon>
        <taxon>Sordariomycetes</taxon>
        <taxon>Sordariomycetidae</taxon>
        <taxon>Sordariales</taxon>
        <taxon>Podosporaceae</taxon>
        <taxon>Podospora</taxon>
    </lineage>
</organism>
<evidence type="ECO:0000313" key="3">
    <source>
        <dbReference type="Proteomes" id="UP001326199"/>
    </source>
</evidence>
<accession>A0ABR0HEM8</accession>
<proteinExistence type="predicted"/>
<name>A0ABR0HEM8_9PEZI</name>
<feature type="compositionally biased region" description="Acidic residues" evidence="1">
    <location>
        <begin position="393"/>
        <end position="426"/>
    </location>
</feature>